<sequence length="1294" mass="145188">MHFLFYHHDTVNATYRIRIFLDVQNSLKIYLQRFSLFVYIAFQPFMTTLPGRKTHQLRAKSAKENIPLKQSLSHMSPEKPFIPSTATSTPKSPLITMSPTTNTSDSGSFSGFLAAPLETLRLSLDDPSAERITLHDLAETYNVISARLREAIVKLGLDSQKGVKALESIQASNSFLTKAMLRDINRLLIDPFSEDDSAMTDETKDDENMQYALDLSSVGHEAIRLLSQIMAFPAIHILFSGNHFHRTILMVSAWLTLRSEQQLGSLLGAAFDILQTPSLPTPHSSRTYDLLLWIMQTQQVPLNVLQPLRQDIMQVLQRAICRGYPKEQALLDGLKMLAHLLRTWPAEFWSPSQEFLPLVLNYLTSDSLDLRFQAAHAVSAFASAKLASPSTEENDLLSLSLTVKSFTEKSPKNKTTFLYILQRACGRTKTSHPAKGSQWAAVCICSLLILLDAYIFWCSVTIKVFLEGLYAIRKCSEDASEPTPLLHPVGWQCLVWAFSRLHPHSERISESAQQEDETRKRALRVVKQELQGSLGVVLVSQILEGTGADGNFRAEEALEIIEDMVDPTEDALLRPPLPNEGAALLKRLVSSLGCSSSTTEQAEEAPVVFTLAKELFNGSILDCKRDKLKLLLEPLNRVDLRLVRILTEDEIAREWEGLLSVWKKCVPFAMNTSTDDFIGNLSDIWQSLLLAKSRLDPDNTDLTPLPELVDTVSDIFRGILLLQVEPEAVPRKLAFLKTLWHTTALVFSGNSVQTPANAILAGLVSQGFHLSEEEVRSVWSALCGDIAHSLNRSSDDASERGIQGWMTVAPFWLEERDISLEDLMTFVKLPFPDRLQTEDQLSLWSRLCLRALDVSQSIVAREPFDWHVDNLLDRLTNGEVFRTQDTGKAFKIFRLVKDILPDLPHNVVDFLSTLENGLNRWLEDEGQIVPNDDYLANIIPLYQVALDKLSGEEPSPDTINTLERFFIAPFPRCPLPFPAQSLFRDFWTRRYRDCQHFVSEYSSYFIGCLRSIDCVNDHGSPLAVYLPQSVHSQEMESIVPETQLPNVNGSDAMNVQQYAFPPPEIAGGHVSESLSQQPIGLSHEAQVVDESYDGVSSADSTTSSRKRKRTVIDCVEIVSKRGVSRKYPVSHVPRRPVQNHESQLMTPEPSGHSASSPPRPASDMMGFEDEDYGSWEEVVSLEQLQELKQEMEHSSSSRRVFNGPSFRPEKRRKVDIRSPAADHSSAAVSSSVHYTSSPGSSSDRLRGLRDAYHAFAKDQEIPAEELLQANKVLQHFVSVVNQKLAKHHNQSSLQ</sequence>
<feature type="region of interest" description="Disordered" evidence="1">
    <location>
        <begin position="74"/>
        <end position="93"/>
    </location>
</feature>
<proteinExistence type="predicted"/>
<evidence type="ECO:0008006" key="4">
    <source>
        <dbReference type="Google" id="ProtNLM"/>
    </source>
</evidence>
<comment type="caution">
    <text evidence="2">The sequence shown here is derived from an EMBL/GenBank/DDBJ whole genome shotgun (WGS) entry which is preliminary data.</text>
</comment>
<feature type="compositionally biased region" description="Low complexity" evidence="1">
    <location>
        <begin position="1218"/>
        <end position="1242"/>
    </location>
</feature>
<evidence type="ECO:0000256" key="1">
    <source>
        <dbReference type="SAM" id="MobiDB-lite"/>
    </source>
</evidence>
<keyword evidence="3" id="KW-1185">Reference proteome</keyword>
<dbReference type="EMBL" id="JAACJM010000331">
    <property type="protein sequence ID" value="KAF5330269.1"/>
    <property type="molecule type" value="Genomic_DNA"/>
</dbReference>
<feature type="compositionally biased region" description="Polar residues" evidence="1">
    <location>
        <begin position="84"/>
        <end position="93"/>
    </location>
</feature>
<accession>A0A8H5FB20</accession>
<dbReference type="SUPFAM" id="SSF48371">
    <property type="entry name" value="ARM repeat"/>
    <property type="match status" value="1"/>
</dbReference>
<feature type="region of interest" description="Disordered" evidence="1">
    <location>
        <begin position="1190"/>
        <end position="1245"/>
    </location>
</feature>
<reference evidence="2 3" key="1">
    <citation type="journal article" date="2020" name="ISME J.">
        <title>Uncovering the hidden diversity of litter-decomposition mechanisms in mushroom-forming fungi.</title>
        <authorList>
            <person name="Floudas D."/>
            <person name="Bentzer J."/>
            <person name="Ahren D."/>
            <person name="Johansson T."/>
            <person name="Persson P."/>
            <person name="Tunlid A."/>
        </authorList>
    </citation>
    <scope>NUCLEOTIDE SEQUENCE [LARGE SCALE GENOMIC DNA]</scope>
    <source>
        <strain evidence="2 3">CBS 291.85</strain>
    </source>
</reference>
<evidence type="ECO:0000313" key="2">
    <source>
        <dbReference type="EMBL" id="KAF5330269.1"/>
    </source>
</evidence>
<dbReference type="OrthoDB" id="3259617at2759"/>
<dbReference type="Proteomes" id="UP000559256">
    <property type="component" value="Unassembled WGS sequence"/>
</dbReference>
<feature type="region of interest" description="Disordered" evidence="1">
    <location>
        <begin position="1127"/>
        <end position="1164"/>
    </location>
</feature>
<name>A0A8H5FB20_9AGAR</name>
<gene>
    <name evidence="2" type="ORF">D9758_014451</name>
</gene>
<organism evidence="2 3">
    <name type="scientific">Tetrapyrgos nigripes</name>
    <dbReference type="NCBI Taxonomy" id="182062"/>
    <lineage>
        <taxon>Eukaryota</taxon>
        <taxon>Fungi</taxon>
        <taxon>Dikarya</taxon>
        <taxon>Basidiomycota</taxon>
        <taxon>Agaricomycotina</taxon>
        <taxon>Agaricomycetes</taxon>
        <taxon>Agaricomycetidae</taxon>
        <taxon>Agaricales</taxon>
        <taxon>Marasmiineae</taxon>
        <taxon>Marasmiaceae</taxon>
        <taxon>Tetrapyrgos</taxon>
    </lineage>
</organism>
<protein>
    <recommendedName>
        <fullName evidence="4">Telomere-associated protein Rif1 N-terminal domain-containing protein</fullName>
    </recommendedName>
</protein>
<evidence type="ECO:0000313" key="3">
    <source>
        <dbReference type="Proteomes" id="UP000559256"/>
    </source>
</evidence>
<dbReference type="InterPro" id="IPR016024">
    <property type="entry name" value="ARM-type_fold"/>
</dbReference>